<feature type="compositionally biased region" description="Basic residues" evidence="8">
    <location>
        <begin position="116"/>
        <end position="128"/>
    </location>
</feature>
<feature type="region of interest" description="Disordered" evidence="8">
    <location>
        <begin position="101"/>
        <end position="129"/>
    </location>
</feature>
<sequence>MKYFLTAAALLAATAVADKRDLCTDGSTDDNNNWYCQNVTAITYTGVGGSGSYNKVTSMDSSGTCGSSPSDYSGSMSPLDQELSFHFRGPIQLKQFAVYTPSGSSKARRSTTNERRHAHGHGHAHLHHARDAAVGDMVTATINGVVETWVNEYSGAATSAPAADSSSSAATTSVAAAANYAAPSSASSQSSASASPSSGSGSISSTSGGWGRQAYYDSSSSTSEGLVFLNHNGGSGSGVFDYTYGNSLSFATSDGLSGASSSQVLEDTTLPSSAEVVIMSDSPCSGDDCGFYREGTVAYHGFDGPSKAFFFEFGMPTTGETAASEYDPVDMPAIWALNALIPRTLQYGAADCSCWTSGCGEFDLFEVLAPGDQRMKSTLHGNIAGGDSDYFARPSSGTTKAVMVLYDNNIHLKLLDDSYEFGSSMDASAITDICGSTLTQTNTVSLFALSG</sequence>
<feature type="compositionally biased region" description="Low complexity" evidence="8">
    <location>
        <begin position="185"/>
        <end position="207"/>
    </location>
</feature>
<dbReference type="PANTHER" id="PTHR31737">
    <property type="entry name" value="PROTEIN TOS1"/>
    <property type="match status" value="1"/>
</dbReference>
<evidence type="ECO:0000256" key="2">
    <source>
        <dbReference type="ARBA" id="ARBA00006055"/>
    </source>
</evidence>
<dbReference type="Pfam" id="PF10287">
    <property type="entry name" value="YJL171C_Tos1_C"/>
    <property type="match status" value="1"/>
</dbReference>
<dbReference type="OrthoDB" id="118256at2759"/>
<evidence type="ECO:0000256" key="9">
    <source>
        <dbReference type="SAM" id="SignalP"/>
    </source>
</evidence>
<feature type="region of interest" description="Disordered" evidence="8">
    <location>
        <begin position="185"/>
        <end position="208"/>
    </location>
</feature>
<dbReference type="Proteomes" id="UP000309340">
    <property type="component" value="Unassembled WGS sequence"/>
</dbReference>
<keyword evidence="6" id="KW-0326">Glycosidase</keyword>
<reference evidence="12 13" key="1">
    <citation type="submission" date="2017-03" db="EMBL/GenBank/DDBJ databases">
        <title>Genomes of endolithic fungi from Antarctica.</title>
        <authorList>
            <person name="Coleine C."/>
            <person name="Masonjones S."/>
            <person name="Stajich J.E."/>
        </authorList>
    </citation>
    <scope>NUCLEOTIDE SEQUENCE [LARGE SCALE GENOMIC DNA]</scope>
    <source>
        <strain evidence="12 13">CCFEE 5184</strain>
    </source>
</reference>
<keyword evidence="4 9" id="KW-0732">Signal</keyword>
<evidence type="ECO:0000259" key="10">
    <source>
        <dbReference type="Pfam" id="PF10287"/>
    </source>
</evidence>
<evidence type="ECO:0000256" key="6">
    <source>
        <dbReference type="ARBA" id="ARBA00023295"/>
    </source>
</evidence>
<evidence type="ECO:0000259" key="11">
    <source>
        <dbReference type="Pfam" id="PF10290"/>
    </source>
</evidence>
<dbReference type="GO" id="GO:0009277">
    <property type="term" value="C:fungal-type cell wall"/>
    <property type="evidence" value="ECO:0007669"/>
    <property type="project" value="TreeGrafter"/>
</dbReference>
<dbReference type="PANTHER" id="PTHR31737:SF2">
    <property type="entry name" value="PROTEIN TOS1"/>
    <property type="match status" value="1"/>
</dbReference>
<accession>A0A4U0X8V2</accession>
<keyword evidence="5" id="KW-0378">Hydrolase</keyword>
<dbReference type="GO" id="GO:0042973">
    <property type="term" value="F:glucan endo-1,3-beta-D-glucosidase activity"/>
    <property type="evidence" value="ECO:0007669"/>
    <property type="project" value="UniProtKB-EC"/>
</dbReference>
<feature type="domain" description="Cell wall protein YJL171C/Tos1 N-terminal" evidence="11">
    <location>
        <begin position="41"/>
        <end position="101"/>
    </location>
</feature>
<proteinExistence type="inferred from homology"/>
<evidence type="ECO:0000256" key="8">
    <source>
        <dbReference type="SAM" id="MobiDB-lite"/>
    </source>
</evidence>
<dbReference type="InterPro" id="IPR018807">
    <property type="entry name" value="YJL171C/Tos1_N"/>
</dbReference>
<name>A0A4U0X8V2_9PEZI</name>
<comment type="similarity">
    <text evidence="2">Belongs to the PGA52 family.</text>
</comment>
<dbReference type="EMBL" id="NAJQ01000319">
    <property type="protein sequence ID" value="TKA72197.1"/>
    <property type="molecule type" value="Genomic_DNA"/>
</dbReference>
<protein>
    <recommendedName>
        <fullName evidence="3">glucan endo-1,3-beta-D-glucosidase</fullName>
        <ecNumber evidence="3">3.2.1.39</ecNumber>
    </recommendedName>
</protein>
<dbReference type="GO" id="GO:0071555">
    <property type="term" value="P:cell wall organization"/>
    <property type="evidence" value="ECO:0007669"/>
    <property type="project" value="UniProtKB-KW"/>
</dbReference>
<organism evidence="12 13">
    <name type="scientific">Friedmanniomyces simplex</name>
    <dbReference type="NCBI Taxonomy" id="329884"/>
    <lineage>
        <taxon>Eukaryota</taxon>
        <taxon>Fungi</taxon>
        <taxon>Dikarya</taxon>
        <taxon>Ascomycota</taxon>
        <taxon>Pezizomycotina</taxon>
        <taxon>Dothideomycetes</taxon>
        <taxon>Dothideomycetidae</taxon>
        <taxon>Mycosphaerellales</taxon>
        <taxon>Teratosphaeriaceae</taxon>
        <taxon>Friedmanniomyces</taxon>
    </lineage>
</organism>
<comment type="catalytic activity">
    <reaction evidence="1">
        <text>Hydrolysis of (1-&gt;3)-beta-D-glucosidic linkages in (1-&gt;3)-beta-D-glucans.</text>
        <dbReference type="EC" id="3.2.1.39"/>
    </reaction>
</comment>
<feature type="chain" id="PRO_5020250208" description="glucan endo-1,3-beta-D-glucosidase" evidence="9">
    <location>
        <begin position="18"/>
        <end position="451"/>
    </location>
</feature>
<gene>
    <name evidence="12" type="ORF">B0A55_06962</name>
</gene>
<dbReference type="EC" id="3.2.1.39" evidence="3"/>
<dbReference type="Pfam" id="PF10290">
    <property type="entry name" value="YJL171C_Tos1_N"/>
    <property type="match status" value="1"/>
</dbReference>
<dbReference type="STRING" id="329884.A0A4U0X8V2"/>
<keyword evidence="13" id="KW-1185">Reference proteome</keyword>
<feature type="domain" description="Cell wall protein YJL171C/Tos1 C-terminal" evidence="10">
    <location>
        <begin position="209"/>
        <end position="432"/>
    </location>
</feature>
<evidence type="ECO:0000256" key="3">
    <source>
        <dbReference type="ARBA" id="ARBA00012780"/>
    </source>
</evidence>
<evidence type="ECO:0000256" key="7">
    <source>
        <dbReference type="ARBA" id="ARBA00023316"/>
    </source>
</evidence>
<evidence type="ECO:0000313" key="13">
    <source>
        <dbReference type="Proteomes" id="UP000309340"/>
    </source>
</evidence>
<evidence type="ECO:0000256" key="4">
    <source>
        <dbReference type="ARBA" id="ARBA00022729"/>
    </source>
</evidence>
<evidence type="ECO:0000313" key="12">
    <source>
        <dbReference type="EMBL" id="TKA72197.1"/>
    </source>
</evidence>
<evidence type="ECO:0000256" key="5">
    <source>
        <dbReference type="ARBA" id="ARBA00022801"/>
    </source>
</evidence>
<feature type="signal peptide" evidence="9">
    <location>
        <begin position="1"/>
        <end position="17"/>
    </location>
</feature>
<keyword evidence="7" id="KW-0961">Cell wall biogenesis/degradation</keyword>
<dbReference type="InterPro" id="IPR018805">
    <property type="entry name" value="YJL171C/Tos1_C"/>
</dbReference>
<comment type="caution">
    <text evidence="12">The sequence shown here is derived from an EMBL/GenBank/DDBJ whole genome shotgun (WGS) entry which is preliminary data.</text>
</comment>
<evidence type="ECO:0000256" key="1">
    <source>
        <dbReference type="ARBA" id="ARBA00000382"/>
    </source>
</evidence>
<dbReference type="AlphaFoldDB" id="A0A4U0X8V2"/>